<comment type="caution">
    <text evidence="2">The sequence shown here is derived from an EMBL/GenBank/DDBJ whole genome shotgun (WGS) entry which is preliminary data.</text>
</comment>
<evidence type="ECO:0000256" key="1">
    <source>
        <dbReference type="ARBA" id="ARBA00009350"/>
    </source>
</evidence>
<protein>
    <submittedName>
        <fullName evidence="2">DUF134 domain-containing protein</fullName>
    </submittedName>
</protein>
<dbReference type="SUPFAM" id="SSF88659">
    <property type="entry name" value="Sigma3 and sigma4 domains of RNA polymerase sigma factors"/>
    <property type="match status" value="1"/>
</dbReference>
<dbReference type="PANTHER" id="PTHR37478:SF2">
    <property type="entry name" value="UPF0251 PROTEIN TK0562"/>
    <property type="match status" value="1"/>
</dbReference>
<dbReference type="Gene3D" id="1.10.10.10">
    <property type="entry name" value="Winged helix-like DNA-binding domain superfamily/Winged helix DNA-binding domain"/>
    <property type="match status" value="1"/>
</dbReference>
<comment type="similarity">
    <text evidence="1">Belongs to the UPF0251 family.</text>
</comment>
<accession>A0ABX9KIH3</accession>
<name>A0ABX9KIH3_9FUSO</name>
<sequence>MNRKKKRCCRFLENEIVYKPVGISMKEIDLNNIEADEFEAIRICDYEGKSQIEASELMGISRGTIQRLLNSGRKKIVDSFLNEKAIVIKNKH</sequence>
<gene>
    <name evidence="2" type="ORF">DYH56_06155</name>
</gene>
<evidence type="ECO:0000313" key="2">
    <source>
        <dbReference type="EMBL" id="REI41723.1"/>
    </source>
</evidence>
<keyword evidence="3" id="KW-1185">Reference proteome</keyword>
<dbReference type="InterPro" id="IPR002852">
    <property type="entry name" value="UPF0251"/>
</dbReference>
<dbReference type="EMBL" id="QUAJ01000008">
    <property type="protein sequence ID" value="REI41723.1"/>
    <property type="molecule type" value="Genomic_DNA"/>
</dbReference>
<dbReference type="InterPro" id="IPR036388">
    <property type="entry name" value="WH-like_DNA-bd_sf"/>
</dbReference>
<evidence type="ECO:0000313" key="3">
    <source>
        <dbReference type="Proteomes" id="UP000263486"/>
    </source>
</evidence>
<dbReference type="RefSeq" id="WP_114641991.1">
    <property type="nucleotide sequence ID" value="NZ_JAACIO010000008.1"/>
</dbReference>
<organism evidence="2 3">
    <name type="scientific">Psychrilyobacter piezotolerans</name>
    <dbReference type="NCBI Taxonomy" id="2293438"/>
    <lineage>
        <taxon>Bacteria</taxon>
        <taxon>Fusobacteriati</taxon>
        <taxon>Fusobacteriota</taxon>
        <taxon>Fusobacteriia</taxon>
        <taxon>Fusobacteriales</taxon>
        <taxon>Fusobacteriaceae</taxon>
        <taxon>Psychrilyobacter</taxon>
    </lineage>
</organism>
<dbReference type="Proteomes" id="UP000263486">
    <property type="component" value="Unassembled WGS sequence"/>
</dbReference>
<proteinExistence type="inferred from homology"/>
<dbReference type="Pfam" id="PF02001">
    <property type="entry name" value="DUF134"/>
    <property type="match status" value="1"/>
</dbReference>
<reference evidence="2 3" key="1">
    <citation type="submission" date="2018-08" db="EMBL/GenBank/DDBJ databases">
        <title>Draft genome sequence of Psychrilyobacter sp. strain SD5 isolated from Black Sea water.</title>
        <authorList>
            <person name="Yadav S."/>
            <person name="Villanueva L."/>
            <person name="Damste J.S.S."/>
        </authorList>
    </citation>
    <scope>NUCLEOTIDE SEQUENCE [LARGE SCALE GENOMIC DNA]</scope>
    <source>
        <strain evidence="2 3">SD5</strain>
    </source>
</reference>
<dbReference type="PANTHER" id="PTHR37478">
    <property type="match status" value="1"/>
</dbReference>
<dbReference type="InterPro" id="IPR013324">
    <property type="entry name" value="RNA_pol_sigma_r3/r4-like"/>
</dbReference>